<organism evidence="2 3">
    <name type="scientific">Microterricola viridarii</name>
    <dbReference type="NCBI Taxonomy" id="412690"/>
    <lineage>
        <taxon>Bacteria</taxon>
        <taxon>Bacillati</taxon>
        <taxon>Actinomycetota</taxon>
        <taxon>Actinomycetes</taxon>
        <taxon>Micrococcales</taxon>
        <taxon>Microbacteriaceae</taxon>
        <taxon>Microterricola</taxon>
    </lineage>
</organism>
<evidence type="ECO:0000256" key="1">
    <source>
        <dbReference type="ARBA" id="ARBA00023002"/>
    </source>
</evidence>
<gene>
    <name evidence="2" type="ORF">AWU67_06405</name>
</gene>
<dbReference type="Pfam" id="PF13738">
    <property type="entry name" value="Pyr_redox_3"/>
    <property type="match status" value="1"/>
</dbReference>
<dbReference type="GO" id="GO:0004497">
    <property type="term" value="F:monooxygenase activity"/>
    <property type="evidence" value="ECO:0007669"/>
    <property type="project" value="TreeGrafter"/>
</dbReference>
<dbReference type="InterPro" id="IPR036188">
    <property type="entry name" value="FAD/NAD-bd_sf"/>
</dbReference>
<evidence type="ECO:0000313" key="3">
    <source>
        <dbReference type="Proteomes" id="UP000058305"/>
    </source>
</evidence>
<proteinExistence type="predicted"/>
<evidence type="ECO:0008006" key="4">
    <source>
        <dbReference type="Google" id="ProtNLM"/>
    </source>
</evidence>
<dbReference type="Proteomes" id="UP000058305">
    <property type="component" value="Chromosome"/>
</dbReference>
<reference evidence="2 3" key="1">
    <citation type="journal article" date="2016" name="J. Biotechnol.">
        <title>First complete genome sequence of a species in the genus Microterricola, an extremophilic cold active enzyme producing bacterial strain ERGS5:02 isolated from Sikkim Himalaya.</title>
        <authorList>
            <person name="Himanshu"/>
            <person name="Swarnkar M.K."/>
            <person name="Singh D."/>
            <person name="Kumar R."/>
        </authorList>
    </citation>
    <scope>NUCLEOTIDE SEQUENCE [LARGE SCALE GENOMIC DNA]</scope>
    <source>
        <strain evidence="2 3">ERGS5:02</strain>
    </source>
</reference>
<dbReference type="SUPFAM" id="SSF51905">
    <property type="entry name" value="FAD/NAD(P)-binding domain"/>
    <property type="match status" value="2"/>
</dbReference>
<dbReference type="PANTHER" id="PTHR43539">
    <property type="entry name" value="FLAVIN-BINDING MONOOXYGENASE-LIKE PROTEIN (AFU_ORTHOLOGUE AFUA_4G09220)"/>
    <property type="match status" value="1"/>
</dbReference>
<dbReference type="AlphaFoldDB" id="A0A0Y0PGM9"/>
<reference evidence="3" key="2">
    <citation type="submission" date="2016-01" db="EMBL/GenBank/DDBJ databases">
        <title>First complete genome sequence of a species in the genus Microterricola, an extremophilic cold active enzyme producing strain ERGS5:02 isolated from Sikkim Himalaya.</title>
        <authorList>
            <person name="Kumar R."/>
            <person name="Singh D."/>
            <person name="Swarnkar M.K."/>
        </authorList>
    </citation>
    <scope>NUCLEOTIDE SEQUENCE [LARGE SCALE GENOMIC DNA]</scope>
    <source>
        <strain evidence="3">ERGS5:02</strain>
    </source>
</reference>
<dbReference type="KEGG" id="mvd:AWU67_06405"/>
<dbReference type="PANTHER" id="PTHR43539:SF78">
    <property type="entry name" value="FLAVIN-CONTAINING MONOOXYGENASE"/>
    <property type="match status" value="1"/>
</dbReference>
<accession>A0A0Y0PGM9</accession>
<dbReference type="EMBL" id="CP014145">
    <property type="protein sequence ID" value="AMB60383.1"/>
    <property type="molecule type" value="Genomic_DNA"/>
</dbReference>
<protein>
    <recommendedName>
        <fullName evidence="4">Portal protein</fullName>
    </recommendedName>
</protein>
<dbReference type="GO" id="GO:0050660">
    <property type="term" value="F:flavin adenine dinucleotide binding"/>
    <property type="evidence" value="ECO:0007669"/>
    <property type="project" value="TreeGrafter"/>
</dbReference>
<sequence length="348" mass="36988">MIGGGQAGLAVAHRLGQHSVRYLVLDAAEQIGDAWRARWDSLRLFTPARYDGLDGLPFPAAPTSWPRKDEMADYLELYAQQFALPVQSGVRVDSLRRDGDGFVAHSADADYRARAVVVAMSSHQTPRVPEFAAELAPGIRQLDAASYRNPDQLPPGPVLVVGAGNSGAEISKELSATHTVMLSGREVTEIPLGFTSPLNRHLLVHLLNRVVFPHLLSVRTPLGRRARAAHGTVPLIRVKSAELGRLGVRRVGRVAGTRDGLPVLADGSVAVAASVIWCTGYDPGFSWIELPAFDPDGAPAHTRGIVPAVPGLYFVGLEFLSSLSSAMVHGVSADANRVADAAVAGLGM</sequence>
<dbReference type="InterPro" id="IPR050982">
    <property type="entry name" value="Auxin_biosynth/cation_transpt"/>
</dbReference>
<evidence type="ECO:0000313" key="2">
    <source>
        <dbReference type="EMBL" id="AMB60383.1"/>
    </source>
</evidence>
<name>A0A0Y0PGM9_9MICO</name>
<keyword evidence="1" id="KW-0560">Oxidoreductase</keyword>
<dbReference type="Gene3D" id="3.50.50.60">
    <property type="entry name" value="FAD/NAD(P)-binding domain"/>
    <property type="match status" value="1"/>
</dbReference>
<keyword evidence="3" id="KW-1185">Reference proteome</keyword>